<feature type="transmembrane region" description="Helical" evidence="1">
    <location>
        <begin position="328"/>
        <end position="346"/>
    </location>
</feature>
<dbReference type="InterPro" id="IPR032421">
    <property type="entry name" value="PMT_4TMC"/>
</dbReference>
<protein>
    <recommendedName>
        <fullName evidence="1">Polyprenol-phosphate-mannose--protein mannosyltransferase</fullName>
        <ecNumber evidence="1">2.4.1.-</ecNumber>
    </recommendedName>
</protein>
<name>A0A369Q977_9SPHN</name>
<feature type="transmembrane region" description="Helical" evidence="1">
    <location>
        <begin position="220"/>
        <end position="243"/>
    </location>
</feature>
<dbReference type="InterPro" id="IPR027005">
    <property type="entry name" value="PMT-like"/>
</dbReference>
<keyword evidence="1" id="KW-1003">Cell membrane</keyword>
<sequence>MQPPPVHSRDPLGWCWALTLAFLALVLWRIGIPSKPYFDEMHYLPAARELLAMGTFSNREHPLLGKELLAIGIALFGDSPTGWRIAPALAGALAMFAFMRALWFAACSRFAAVAGGILFATGIFAFVHARIAMLDIFMVAFLLTAFWQCAAAMREPERGRLRLAVAGIMLGAAMAAKWNAVPLAVLPGLGFLAVKLQRRGLEGLFAARGRPVRGIGLAEAALWLGIVPLLVYAATFLPAIGFAQQPLSGLWAHHVLMLDLQTQILAPHPYQSGWADWLLTLRPIWYLYEPVDGAQRGVLLIGNPATMWLGLPAIIWCGWRGFYRKDPAPLAVFVLFAVSLGFWIVAAKPVQFYYHYFLPSCALLAALALACDAVWRAGRKWLALTPILGGAAMFAWFYPIISAAPLAGPGSFTDWMWLDSWS</sequence>
<dbReference type="RefSeq" id="WP_115365822.1">
    <property type="nucleotide sequence ID" value="NZ_QBKA01000002.1"/>
</dbReference>
<dbReference type="EC" id="2.4.1.-" evidence="1"/>
<accession>A0A369Q977</accession>
<feature type="domain" description="Glycosyltransferase RgtA/B/C/D-like" evidence="2">
    <location>
        <begin position="61"/>
        <end position="196"/>
    </location>
</feature>
<dbReference type="PANTHER" id="PTHR10050:SF46">
    <property type="entry name" value="PROTEIN O-MANNOSYL-TRANSFERASE 2"/>
    <property type="match status" value="1"/>
</dbReference>
<comment type="similarity">
    <text evidence="1">Belongs to the glycosyltransferase 39 family.</text>
</comment>
<feature type="transmembrane region" description="Helical" evidence="1">
    <location>
        <begin position="12"/>
        <end position="31"/>
    </location>
</feature>
<feature type="transmembrane region" description="Helical" evidence="1">
    <location>
        <begin position="110"/>
        <end position="127"/>
    </location>
</feature>
<dbReference type="AlphaFoldDB" id="A0A369Q977"/>
<comment type="pathway">
    <text evidence="1">Protein modification; protein glycosylation.</text>
</comment>
<dbReference type="Pfam" id="PF16192">
    <property type="entry name" value="PMT_4TMC"/>
    <property type="match status" value="1"/>
</dbReference>
<dbReference type="GO" id="GO:0005886">
    <property type="term" value="C:plasma membrane"/>
    <property type="evidence" value="ECO:0007669"/>
    <property type="project" value="UniProtKB-SubCell"/>
</dbReference>
<keyword evidence="1 4" id="KW-0328">Glycosyltransferase</keyword>
<feature type="transmembrane region" description="Helical" evidence="1">
    <location>
        <begin position="85"/>
        <end position="103"/>
    </location>
</feature>
<dbReference type="Pfam" id="PF13231">
    <property type="entry name" value="PMT_2"/>
    <property type="match status" value="1"/>
</dbReference>
<organism evidence="4 5">
    <name type="scientific">Alteripontixanthobacter maritimus</name>
    <dbReference type="NCBI Taxonomy" id="2161824"/>
    <lineage>
        <taxon>Bacteria</taxon>
        <taxon>Pseudomonadati</taxon>
        <taxon>Pseudomonadota</taxon>
        <taxon>Alphaproteobacteria</taxon>
        <taxon>Sphingomonadales</taxon>
        <taxon>Erythrobacteraceae</taxon>
        <taxon>Alteripontixanthobacter</taxon>
    </lineage>
</organism>
<comment type="caution">
    <text evidence="4">The sequence shown here is derived from an EMBL/GenBank/DDBJ whole genome shotgun (WGS) entry which is preliminary data.</text>
</comment>
<dbReference type="UniPathway" id="UPA00378"/>
<dbReference type="OrthoDB" id="9776737at2"/>
<reference evidence="4 5" key="1">
    <citation type="submission" date="2018-04" db="EMBL/GenBank/DDBJ databases">
        <title>Altererythrobacter sp. HME9302 genome sequencing and assembly.</title>
        <authorList>
            <person name="Kang H."/>
            <person name="Kim H."/>
            <person name="Joh K."/>
        </authorList>
    </citation>
    <scope>NUCLEOTIDE SEQUENCE [LARGE SCALE GENOMIC DNA]</scope>
    <source>
        <strain evidence="4 5">HME9302</strain>
    </source>
</reference>
<feature type="transmembrane region" description="Helical" evidence="1">
    <location>
        <begin position="387"/>
        <end position="408"/>
    </location>
</feature>
<evidence type="ECO:0000256" key="1">
    <source>
        <dbReference type="RuleBase" id="RU367007"/>
    </source>
</evidence>
<proteinExistence type="inferred from homology"/>
<keyword evidence="1" id="KW-0472">Membrane</keyword>
<dbReference type="GO" id="GO:0004169">
    <property type="term" value="F:dolichyl-phosphate-mannose-protein mannosyltransferase activity"/>
    <property type="evidence" value="ECO:0007669"/>
    <property type="project" value="UniProtKB-UniRule"/>
</dbReference>
<dbReference type="InterPro" id="IPR038731">
    <property type="entry name" value="RgtA/B/C-like"/>
</dbReference>
<comment type="subcellular location">
    <subcellularLocation>
        <location evidence="1">Cell membrane</location>
    </subcellularLocation>
</comment>
<evidence type="ECO:0000259" key="3">
    <source>
        <dbReference type="Pfam" id="PF16192"/>
    </source>
</evidence>
<keyword evidence="1" id="KW-0812">Transmembrane</keyword>
<feature type="transmembrane region" description="Helical" evidence="1">
    <location>
        <begin position="352"/>
        <end position="375"/>
    </location>
</feature>
<dbReference type="PANTHER" id="PTHR10050">
    <property type="entry name" value="DOLICHYL-PHOSPHATE-MANNOSE--PROTEIN MANNOSYLTRANSFERASE"/>
    <property type="match status" value="1"/>
</dbReference>
<evidence type="ECO:0000313" key="5">
    <source>
        <dbReference type="Proteomes" id="UP000253727"/>
    </source>
</evidence>
<feature type="domain" description="Protein O-mannosyl-transferase C-terminal four TM" evidence="3">
    <location>
        <begin position="248"/>
        <end position="316"/>
    </location>
</feature>
<gene>
    <name evidence="4" type="ORF">HME9302_00659</name>
</gene>
<feature type="transmembrane region" description="Helical" evidence="1">
    <location>
        <begin position="133"/>
        <end position="151"/>
    </location>
</feature>
<comment type="function">
    <text evidence="1">Protein O-mannosyltransferase that catalyzes the transfer of a single mannose residue from a polyprenol phospho-mannosyl lipidic donor to the hydroxyl group of selected serine and threonine residues in acceptor proteins.</text>
</comment>
<dbReference type="Proteomes" id="UP000253727">
    <property type="component" value="Unassembled WGS sequence"/>
</dbReference>
<keyword evidence="5" id="KW-1185">Reference proteome</keyword>
<evidence type="ECO:0000259" key="2">
    <source>
        <dbReference type="Pfam" id="PF13231"/>
    </source>
</evidence>
<keyword evidence="1" id="KW-1133">Transmembrane helix</keyword>
<evidence type="ECO:0000313" key="4">
    <source>
        <dbReference type="EMBL" id="RDC59469.1"/>
    </source>
</evidence>
<keyword evidence="1 4" id="KW-0808">Transferase</keyword>
<dbReference type="EMBL" id="QBKA01000002">
    <property type="protein sequence ID" value="RDC59469.1"/>
    <property type="molecule type" value="Genomic_DNA"/>
</dbReference>